<keyword evidence="2" id="KW-1185">Reference proteome</keyword>
<dbReference type="AlphaFoldDB" id="A0AA36A309"/>
<gene>
    <name evidence="1" type="ORF">LSALG_LOCUS41508</name>
</gene>
<evidence type="ECO:0000313" key="2">
    <source>
        <dbReference type="Proteomes" id="UP001177003"/>
    </source>
</evidence>
<dbReference type="EMBL" id="OX465085">
    <property type="protein sequence ID" value="CAI9303048.1"/>
    <property type="molecule type" value="Genomic_DNA"/>
</dbReference>
<accession>A0AA36A309</accession>
<organism evidence="1 2">
    <name type="scientific">Lactuca saligna</name>
    <name type="common">Willowleaf lettuce</name>
    <dbReference type="NCBI Taxonomy" id="75948"/>
    <lineage>
        <taxon>Eukaryota</taxon>
        <taxon>Viridiplantae</taxon>
        <taxon>Streptophyta</taxon>
        <taxon>Embryophyta</taxon>
        <taxon>Tracheophyta</taxon>
        <taxon>Spermatophyta</taxon>
        <taxon>Magnoliopsida</taxon>
        <taxon>eudicotyledons</taxon>
        <taxon>Gunneridae</taxon>
        <taxon>Pentapetalae</taxon>
        <taxon>asterids</taxon>
        <taxon>campanulids</taxon>
        <taxon>Asterales</taxon>
        <taxon>Asteraceae</taxon>
        <taxon>Cichorioideae</taxon>
        <taxon>Cichorieae</taxon>
        <taxon>Lactucinae</taxon>
        <taxon>Lactuca</taxon>
    </lineage>
</organism>
<sequence length="96" mass="10780">MQFQWCEEAFSIIVNTWGTVVILDECSTDSPNMAFGRVGILTSHLGIISSTITILVDGMPYTINITEDIFESLKLSPVLAANDFYQKMIWWDEGSI</sequence>
<name>A0AA36A309_LACSI</name>
<protein>
    <submittedName>
        <fullName evidence="1">Uncharacterized protein</fullName>
    </submittedName>
</protein>
<reference evidence="1" key="1">
    <citation type="submission" date="2023-04" db="EMBL/GenBank/DDBJ databases">
        <authorList>
            <person name="Vijverberg K."/>
            <person name="Xiong W."/>
            <person name="Schranz E."/>
        </authorList>
    </citation>
    <scope>NUCLEOTIDE SEQUENCE</scope>
</reference>
<evidence type="ECO:0000313" key="1">
    <source>
        <dbReference type="EMBL" id="CAI9303048.1"/>
    </source>
</evidence>
<dbReference type="Proteomes" id="UP001177003">
    <property type="component" value="Chromosome 9"/>
</dbReference>
<proteinExistence type="predicted"/>